<dbReference type="GO" id="GO:0016301">
    <property type="term" value="F:kinase activity"/>
    <property type="evidence" value="ECO:0007669"/>
    <property type="project" value="UniProtKB-KW"/>
</dbReference>
<evidence type="ECO:0000256" key="5">
    <source>
        <dbReference type="ARBA" id="ARBA00022840"/>
    </source>
</evidence>
<organism evidence="7 8">
    <name type="scientific">Jiangella aurantiaca</name>
    <dbReference type="NCBI Taxonomy" id="2530373"/>
    <lineage>
        <taxon>Bacteria</taxon>
        <taxon>Bacillati</taxon>
        <taxon>Actinomycetota</taxon>
        <taxon>Actinomycetes</taxon>
        <taxon>Jiangellales</taxon>
        <taxon>Jiangellaceae</taxon>
        <taxon>Jiangella</taxon>
    </lineage>
</organism>
<keyword evidence="4 7" id="KW-0418">Kinase</keyword>
<feature type="domain" description="Carbohydrate kinase PfkB" evidence="6">
    <location>
        <begin position="17"/>
        <end position="308"/>
    </location>
</feature>
<keyword evidence="3" id="KW-0547">Nucleotide-binding</keyword>
<comment type="similarity">
    <text evidence="1">Belongs to the carbohydrate kinase PfkB family.</text>
</comment>
<evidence type="ECO:0000256" key="2">
    <source>
        <dbReference type="ARBA" id="ARBA00022679"/>
    </source>
</evidence>
<dbReference type="GO" id="GO:0005524">
    <property type="term" value="F:ATP binding"/>
    <property type="evidence" value="ECO:0007669"/>
    <property type="project" value="UniProtKB-KW"/>
</dbReference>
<evidence type="ECO:0000313" key="7">
    <source>
        <dbReference type="EMBL" id="TDD73074.1"/>
    </source>
</evidence>
<dbReference type="Pfam" id="PF00294">
    <property type="entry name" value="PfkB"/>
    <property type="match status" value="1"/>
</dbReference>
<dbReference type="InterPro" id="IPR029056">
    <property type="entry name" value="Ribokinase-like"/>
</dbReference>
<dbReference type="OrthoDB" id="9795789at2"/>
<evidence type="ECO:0000313" key="8">
    <source>
        <dbReference type="Proteomes" id="UP000295217"/>
    </source>
</evidence>
<dbReference type="PROSITE" id="PS00584">
    <property type="entry name" value="PFKB_KINASES_2"/>
    <property type="match status" value="1"/>
</dbReference>
<proteinExistence type="inferred from homology"/>
<comment type="caution">
    <text evidence="7">The sequence shown here is derived from an EMBL/GenBank/DDBJ whole genome shotgun (WGS) entry which is preliminary data.</text>
</comment>
<reference evidence="7 8" key="1">
    <citation type="submission" date="2019-02" db="EMBL/GenBank/DDBJ databases">
        <title>Draft genome sequences of novel Actinobacteria.</title>
        <authorList>
            <person name="Sahin N."/>
            <person name="Ay H."/>
            <person name="Saygin H."/>
        </authorList>
    </citation>
    <scope>NUCLEOTIDE SEQUENCE [LARGE SCALE GENOMIC DNA]</scope>
    <source>
        <strain evidence="7 8">8K307</strain>
    </source>
</reference>
<dbReference type="InterPro" id="IPR050306">
    <property type="entry name" value="PfkB_Carbo_kinase"/>
</dbReference>
<dbReference type="EMBL" id="SMLB01000001">
    <property type="protein sequence ID" value="TDD73074.1"/>
    <property type="molecule type" value="Genomic_DNA"/>
</dbReference>
<dbReference type="InterPro" id="IPR002173">
    <property type="entry name" value="Carboh/pur_kinase_PfkB_CS"/>
</dbReference>
<evidence type="ECO:0000259" key="6">
    <source>
        <dbReference type="Pfam" id="PF00294"/>
    </source>
</evidence>
<keyword evidence="5" id="KW-0067">ATP-binding</keyword>
<evidence type="ECO:0000256" key="3">
    <source>
        <dbReference type="ARBA" id="ARBA00022741"/>
    </source>
</evidence>
<dbReference type="Gene3D" id="3.40.1190.20">
    <property type="match status" value="1"/>
</dbReference>
<dbReference type="SUPFAM" id="SSF53613">
    <property type="entry name" value="Ribokinase-like"/>
    <property type="match status" value="1"/>
</dbReference>
<evidence type="ECO:0000256" key="4">
    <source>
        <dbReference type="ARBA" id="ARBA00022777"/>
    </source>
</evidence>
<dbReference type="Proteomes" id="UP000295217">
    <property type="component" value="Unassembled WGS sequence"/>
</dbReference>
<dbReference type="CDD" id="cd01167">
    <property type="entry name" value="bac_FRK"/>
    <property type="match status" value="1"/>
</dbReference>
<dbReference type="PANTHER" id="PTHR43085">
    <property type="entry name" value="HEXOKINASE FAMILY MEMBER"/>
    <property type="match status" value="1"/>
</dbReference>
<dbReference type="PANTHER" id="PTHR43085:SF1">
    <property type="entry name" value="PSEUDOURIDINE KINASE-RELATED"/>
    <property type="match status" value="1"/>
</dbReference>
<protein>
    <submittedName>
        <fullName evidence="7">Carbohydrate kinase</fullName>
    </submittedName>
</protein>
<name>A0A4R5APU9_9ACTN</name>
<dbReference type="AlphaFoldDB" id="A0A4R5APU9"/>
<sequence>MARSSGNGPAPRCDAAVLVAGEALIDEVRRVDGTTAAYPGGSPANVALTLGRLGCDVRLATWIGADQGGGAVRAWLRESGVRLVPGSGAAPRTPVAVATLDGTGVASYDFDLTWDLPRGVAVNGLAAVHTGSIAAVLQPGGRAVVDLIRRARAHATITYDPNLRPALLGPRQAVLRRVEECVGLADVVKVSDEDLAWLFPGSDAMAVGRRWLAAGPSIVVVTFGGNGAAAVAACGTVETAAPRVAVVDTVGAGDSFMGALIHGLCRAGLLGAGRRDRLRAVDGPMLTSLLEHGVGVAAVTVGRAGADPPRLADLP</sequence>
<accession>A0A4R5APU9</accession>
<evidence type="ECO:0000256" key="1">
    <source>
        <dbReference type="ARBA" id="ARBA00010688"/>
    </source>
</evidence>
<gene>
    <name evidence="7" type="ORF">E1262_00890</name>
</gene>
<keyword evidence="2" id="KW-0808">Transferase</keyword>
<keyword evidence="8" id="KW-1185">Reference proteome</keyword>
<dbReference type="InterPro" id="IPR011611">
    <property type="entry name" value="PfkB_dom"/>
</dbReference>
<dbReference type="PROSITE" id="PS00583">
    <property type="entry name" value="PFKB_KINASES_1"/>
    <property type="match status" value="1"/>
</dbReference>